<evidence type="ECO:0000256" key="2">
    <source>
        <dbReference type="ARBA" id="ARBA00006472"/>
    </source>
</evidence>
<dbReference type="VEuPathDB" id="PlasmoDB:PVPAM_090013800"/>
<accession>A0A8S4H988</accession>
<comment type="similarity">
    <text evidence="2">Belongs to the pterin-4-alpha-carbinolamine dehydratase family.</text>
</comment>
<dbReference type="AlphaFoldDB" id="A0A8S4H988"/>
<dbReference type="SUPFAM" id="SSF55248">
    <property type="entry name" value="PCD-like"/>
    <property type="match status" value="1"/>
</dbReference>
<comment type="caution">
    <text evidence="6">The sequence shown here is derived from an EMBL/GenBank/DDBJ whole genome shotgun (WGS) entry which is preliminary data.</text>
</comment>
<evidence type="ECO:0000256" key="1">
    <source>
        <dbReference type="ARBA" id="ARBA00001554"/>
    </source>
</evidence>
<dbReference type="Pfam" id="PF01329">
    <property type="entry name" value="Pterin_4a"/>
    <property type="match status" value="1"/>
</dbReference>
<evidence type="ECO:0000256" key="4">
    <source>
        <dbReference type="ARBA" id="ARBA00023239"/>
    </source>
</evidence>
<sequence length="113" mass="13127">MARLSKNRISALLPQWSYRTKQGCYDYIQRKVVFPSFSQASTFLRDMLHQNEKMNHHCKYTSDYTKVKIKMYTHTSKGVTEKDVAFAKVVEGALKNYAYEAVKEGQSAGKRYT</sequence>
<evidence type="ECO:0000313" key="7">
    <source>
        <dbReference type="Proteomes" id="UP000779233"/>
    </source>
</evidence>
<gene>
    <name evidence="6" type="ORF">PVW1_090014200</name>
</gene>
<dbReference type="PANTHER" id="PTHR12599">
    <property type="entry name" value="PTERIN-4-ALPHA-CARBINOLAMINE DEHYDRATASE"/>
    <property type="match status" value="1"/>
</dbReference>
<keyword evidence="4" id="KW-0456">Lyase</keyword>
<evidence type="ECO:0000313" key="6">
    <source>
        <dbReference type="EMBL" id="CAG9476642.1"/>
    </source>
</evidence>
<evidence type="ECO:0000256" key="3">
    <source>
        <dbReference type="ARBA" id="ARBA00013252"/>
    </source>
</evidence>
<proteinExistence type="inferred from homology"/>
<dbReference type="GO" id="GO:0006729">
    <property type="term" value="P:tetrahydrobiopterin biosynthetic process"/>
    <property type="evidence" value="ECO:0007669"/>
    <property type="project" value="InterPro"/>
</dbReference>
<dbReference type="Gene3D" id="3.30.1360.20">
    <property type="entry name" value="Transcriptional coactivator/pterin dehydratase"/>
    <property type="match status" value="1"/>
</dbReference>
<dbReference type="InterPro" id="IPR001533">
    <property type="entry name" value="Pterin_deHydtase"/>
</dbReference>
<dbReference type="InterPro" id="IPR036428">
    <property type="entry name" value="PCD_sf"/>
</dbReference>
<dbReference type="EMBL" id="CAJZCX010000007">
    <property type="protein sequence ID" value="CAG9476642.1"/>
    <property type="molecule type" value="Genomic_DNA"/>
</dbReference>
<dbReference type="Proteomes" id="UP000779233">
    <property type="component" value="Unassembled WGS sequence"/>
</dbReference>
<protein>
    <recommendedName>
        <fullName evidence="3">4a-hydroxytetrahydrobiopterin dehydratase</fullName>
        <ecNumber evidence="3">4.2.1.96</ecNumber>
    </recommendedName>
    <alternativeName>
        <fullName evidence="5">4-alpha-hydroxy-tetrahydropterin dehydratase</fullName>
    </alternativeName>
</protein>
<dbReference type="EC" id="4.2.1.96" evidence="3"/>
<dbReference type="CDD" id="cd00488">
    <property type="entry name" value="PCD_DCoH"/>
    <property type="match status" value="1"/>
</dbReference>
<organism evidence="6 7">
    <name type="scientific">Plasmodium vivax</name>
    <name type="common">malaria parasite P. vivax</name>
    <dbReference type="NCBI Taxonomy" id="5855"/>
    <lineage>
        <taxon>Eukaryota</taxon>
        <taxon>Sar</taxon>
        <taxon>Alveolata</taxon>
        <taxon>Apicomplexa</taxon>
        <taxon>Aconoidasida</taxon>
        <taxon>Haemosporida</taxon>
        <taxon>Plasmodiidae</taxon>
        <taxon>Plasmodium</taxon>
        <taxon>Plasmodium (Plasmodium)</taxon>
    </lineage>
</organism>
<name>A0A8S4H988_PLAVI</name>
<dbReference type="PANTHER" id="PTHR12599:SF0">
    <property type="entry name" value="PTERIN-4-ALPHA-CARBINOLAMINE DEHYDRATASE"/>
    <property type="match status" value="1"/>
</dbReference>
<evidence type="ECO:0000256" key="5">
    <source>
        <dbReference type="ARBA" id="ARBA00030497"/>
    </source>
</evidence>
<comment type="catalytic activity">
    <reaction evidence="1">
        <text>(4aS,6R)-4a-hydroxy-L-erythro-5,6,7,8-tetrahydrobiopterin = (6R)-L-erythro-6,7-dihydrobiopterin + H2O</text>
        <dbReference type="Rhea" id="RHEA:11920"/>
        <dbReference type="ChEBI" id="CHEBI:15377"/>
        <dbReference type="ChEBI" id="CHEBI:15642"/>
        <dbReference type="ChEBI" id="CHEBI:43120"/>
        <dbReference type="EC" id="4.2.1.96"/>
    </reaction>
</comment>
<reference evidence="6" key="1">
    <citation type="submission" date="2021-09" db="EMBL/GenBank/DDBJ databases">
        <authorList>
            <consortium name="Pathogen Informatics"/>
        </authorList>
    </citation>
    <scope>NUCLEOTIDE SEQUENCE</scope>
    <source>
        <strain evidence="6">PvW1</strain>
    </source>
</reference>
<dbReference type="GO" id="GO:0008124">
    <property type="term" value="F:4-alpha-hydroxytetrahydrobiopterin dehydratase activity"/>
    <property type="evidence" value="ECO:0007669"/>
    <property type="project" value="UniProtKB-EC"/>
</dbReference>